<accession>A0AAW0QSD3</accession>
<dbReference type="GO" id="GO:0016616">
    <property type="term" value="F:oxidoreductase activity, acting on the CH-OH group of donors, NAD or NADP as acceptor"/>
    <property type="evidence" value="ECO:0007669"/>
    <property type="project" value="TreeGrafter"/>
</dbReference>
<sequence>MTPTTVLITGANRGLGEGLLRRYLAKPNHIVIAANRNPAHPTSQALDNLPKGKGSSLIVVKWDASVDQDAFDAVAKLQQEHDIQYLDIVIANAGVSEMCPKVIDLKLDDLRSHMAPNVYGFLVTYQATRPLLQKSSKEPVFAPIGSTAGCIGSQPPIPNAAYGPTKAAVNWYTVRINAEDEWLNAFVINPGWVQTELGDRGARELGLEKAFITVKESCDGMINVLEGTNKEKHGGRMIAWDGDISPY</sequence>
<reference evidence="1 2" key="1">
    <citation type="submission" date="2023-01" db="EMBL/GenBank/DDBJ databases">
        <title>Analysis of 21 Apiospora genomes using comparative genomics revels a genus with tremendous synthesis potential of carbohydrate active enzymes and secondary metabolites.</title>
        <authorList>
            <person name="Sorensen T."/>
        </authorList>
    </citation>
    <scope>NUCLEOTIDE SEQUENCE [LARGE SCALE GENOMIC DNA]</scope>
    <source>
        <strain evidence="1 2">CBS 117206</strain>
    </source>
</reference>
<dbReference type="PRINTS" id="PR00081">
    <property type="entry name" value="GDHRDH"/>
</dbReference>
<proteinExistence type="predicted"/>
<dbReference type="Proteomes" id="UP001392437">
    <property type="component" value="Unassembled WGS sequence"/>
</dbReference>
<dbReference type="InterPro" id="IPR002347">
    <property type="entry name" value="SDR_fam"/>
</dbReference>
<dbReference type="EMBL" id="JAQQWP010000007">
    <property type="protein sequence ID" value="KAK8109745.1"/>
    <property type="molecule type" value="Genomic_DNA"/>
</dbReference>
<dbReference type="PANTHER" id="PTHR45458">
    <property type="entry name" value="SHORT-CHAIN DEHYDROGENASE/REDUCTASE SDR"/>
    <property type="match status" value="1"/>
</dbReference>
<dbReference type="InterPro" id="IPR052184">
    <property type="entry name" value="SDR_enzymes"/>
</dbReference>
<dbReference type="InterPro" id="IPR036291">
    <property type="entry name" value="NAD(P)-bd_dom_sf"/>
</dbReference>
<keyword evidence="2" id="KW-1185">Reference proteome</keyword>
<dbReference type="PANTHER" id="PTHR45458:SF1">
    <property type="entry name" value="SHORT CHAIN DEHYDROGENASE"/>
    <property type="match status" value="1"/>
</dbReference>
<organism evidence="1 2">
    <name type="scientific">Apiospora kogelbergensis</name>
    <dbReference type="NCBI Taxonomy" id="1337665"/>
    <lineage>
        <taxon>Eukaryota</taxon>
        <taxon>Fungi</taxon>
        <taxon>Dikarya</taxon>
        <taxon>Ascomycota</taxon>
        <taxon>Pezizomycotina</taxon>
        <taxon>Sordariomycetes</taxon>
        <taxon>Xylariomycetidae</taxon>
        <taxon>Amphisphaeriales</taxon>
        <taxon>Apiosporaceae</taxon>
        <taxon>Apiospora</taxon>
    </lineage>
</organism>
<dbReference type="AlphaFoldDB" id="A0AAW0QSD3"/>
<evidence type="ECO:0000313" key="2">
    <source>
        <dbReference type="Proteomes" id="UP001392437"/>
    </source>
</evidence>
<name>A0AAW0QSD3_9PEZI</name>
<dbReference type="Pfam" id="PF00106">
    <property type="entry name" value="adh_short"/>
    <property type="match status" value="1"/>
</dbReference>
<comment type="caution">
    <text evidence="1">The sequence shown here is derived from an EMBL/GenBank/DDBJ whole genome shotgun (WGS) entry which is preliminary data.</text>
</comment>
<dbReference type="SUPFAM" id="SSF51735">
    <property type="entry name" value="NAD(P)-binding Rossmann-fold domains"/>
    <property type="match status" value="1"/>
</dbReference>
<evidence type="ECO:0000313" key="1">
    <source>
        <dbReference type="EMBL" id="KAK8109745.1"/>
    </source>
</evidence>
<gene>
    <name evidence="1" type="ORF">PG999_007882</name>
</gene>
<protein>
    <submittedName>
        <fullName evidence="1">Beta-1-3-N-acetylgalactosaminyltransferase 2</fullName>
    </submittedName>
</protein>
<dbReference type="Gene3D" id="3.40.50.720">
    <property type="entry name" value="NAD(P)-binding Rossmann-like Domain"/>
    <property type="match status" value="1"/>
</dbReference>